<keyword evidence="7" id="KW-0997">Cell inner membrane</keyword>
<dbReference type="Pfam" id="PF04290">
    <property type="entry name" value="DctQ"/>
    <property type="match status" value="1"/>
</dbReference>
<evidence type="ECO:0000256" key="2">
    <source>
        <dbReference type="ARBA" id="ARBA00022448"/>
    </source>
</evidence>
<sequence length="163" mass="18061">MTGLLRGLDHLIRSIVSAARWLALPLVVLLFLQWPLRDVFRMLSREANDLGQIVFAFFVAVSVTAATRAKTHLAADLLARRYGPRVRQALHRLGSALGLLPWAVFVLVSSKQTVISSLHDLEAFQDSGNPGYFLIKLALWVMAILILGQSLLDMFRPQAADDA</sequence>
<evidence type="ECO:0000256" key="7">
    <source>
        <dbReference type="RuleBase" id="RU369079"/>
    </source>
</evidence>
<evidence type="ECO:0000256" key="3">
    <source>
        <dbReference type="ARBA" id="ARBA00022475"/>
    </source>
</evidence>
<name>A0A1M7T2T7_9BRAD</name>
<dbReference type="AlphaFoldDB" id="A0A1M7T2T7"/>
<dbReference type="EMBL" id="LT670849">
    <property type="protein sequence ID" value="SHN64982.1"/>
    <property type="molecule type" value="Genomic_DNA"/>
</dbReference>
<dbReference type="RefSeq" id="WP_172805969.1">
    <property type="nucleotide sequence ID" value="NZ_LT670849.1"/>
</dbReference>
<dbReference type="InterPro" id="IPR055348">
    <property type="entry name" value="DctQ"/>
</dbReference>
<comment type="subcellular location">
    <subcellularLocation>
        <location evidence="7">Cell inner membrane</location>
        <topology evidence="7">Multi-pass membrane protein</topology>
    </subcellularLocation>
    <subcellularLocation>
        <location evidence="1">Cell membrane</location>
        <topology evidence="1">Multi-pass membrane protein</topology>
    </subcellularLocation>
</comment>
<protein>
    <recommendedName>
        <fullName evidence="7">TRAP transporter small permease protein</fullName>
    </recommendedName>
</protein>
<accession>A0A1M7T2T7</accession>
<dbReference type="Proteomes" id="UP000184096">
    <property type="component" value="Chromosome I"/>
</dbReference>
<comment type="subunit">
    <text evidence="7">The complex comprises the extracytoplasmic solute receptor protein and the two transmembrane proteins.</text>
</comment>
<keyword evidence="10" id="KW-1185">Reference proteome</keyword>
<keyword evidence="4 7" id="KW-0812">Transmembrane</keyword>
<keyword evidence="5 7" id="KW-1133">Transmembrane helix</keyword>
<feature type="transmembrane region" description="Helical" evidence="7">
    <location>
        <begin position="12"/>
        <end position="32"/>
    </location>
</feature>
<evidence type="ECO:0000256" key="1">
    <source>
        <dbReference type="ARBA" id="ARBA00004651"/>
    </source>
</evidence>
<reference evidence="10" key="1">
    <citation type="submission" date="2016-11" db="EMBL/GenBank/DDBJ databases">
        <authorList>
            <person name="Varghese N."/>
            <person name="Submissions S."/>
        </authorList>
    </citation>
    <scope>NUCLEOTIDE SEQUENCE [LARGE SCALE GENOMIC DNA]</scope>
    <source>
        <strain evidence="10">GAS401</strain>
    </source>
</reference>
<proteinExistence type="inferred from homology"/>
<feature type="domain" description="Tripartite ATP-independent periplasmic transporters DctQ component" evidence="8">
    <location>
        <begin position="26"/>
        <end position="156"/>
    </location>
</feature>
<comment type="function">
    <text evidence="7">Part of the tripartite ATP-independent periplasmic (TRAP) transport system.</text>
</comment>
<keyword evidence="2 7" id="KW-0813">Transport</keyword>
<comment type="similarity">
    <text evidence="7">Belongs to the TRAP transporter small permease family.</text>
</comment>
<feature type="transmembrane region" description="Helical" evidence="7">
    <location>
        <begin position="130"/>
        <end position="148"/>
    </location>
</feature>
<evidence type="ECO:0000256" key="4">
    <source>
        <dbReference type="ARBA" id="ARBA00022692"/>
    </source>
</evidence>
<organism evidence="9 10">
    <name type="scientific">Bradyrhizobium erythrophlei</name>
    <dbReference type="NCBI Taxonomy" id="1437360"/>
    <lineage>
        <taxon>Bacteria</taxon>
        <taxon>Pseudomonadati</taxon>
        <taxon>Pseudomonadota</taxon>
        <taxon>Alphaproteobacteria</taxon>
        <taxon>Hyphomicrobiales</taxon>
        <taxon>Nitrobacteraceae</taxon>
        <taxon>Bradyrhizobium</taxon>
    </lineage>
</organism>
<evidence type="ECO:0000256" key="6">
    <source>
        <dbReference type="ARBA" id="ARBA00023136"/>
    </source>
</evidence>
<evidence type="ECO:0000256" key="5">
    <source>
        <dbReference type="ARBA" id="ARBA00022989"/>
    </source>
</evidence>
<dbReference type="GO" id="GO:0005886">
    <property type="term" value="C:plasma membrane"/>
    <property type="evidence" value="ECO:0007669"/>
    <property type="project" value="UniProtKB-SubCell"/>
</dbReference>
<dbReference type="GO" id="GO:0022857">
    <property type="term" value="F:transmembrane transporter activity"/>
    <property type="evidence" value="ECO:0007669"/>
    <property type="project" value="UniProtKB-UniRule"/>
</dbReference>
<evidence type="ECO:0000259" key="8">
    <source>
        <dbReference type="Pfam" id="PF04290"/>
    </source>
</evidence>
<keyword evidence="3" id="KW-1003">Cell membrane</keyword>
<keyword evidence="6 7" id="KW-0472">Membrane</keyword>
<feature type="transmembrane region" description="Helical" evidence="7">
    <location>
        <begin position="90"/>
        <end position="110"/>
    </location>
</feature>
<gene>
    <name evidence="9" type="ORF">SAMN05444170_0651</name>
</gene>
<feature type="transmembrane region" description="Helical" evidence="7">
    <location>
        <begin position="52"/>
        <end position="69"/>
    </location>
</feature>
<evidence type="ECO:0000313" key="9">
    <source>
        <dbReference type="EMBL" id="SHN64982.1"/>
    </source>
</evidence>
<evidence type="ECO:0000313" key="10">
    <source>
        <dbReference type="Proteomes" id="UP000184096"/>
    </source>
</evidence>